<dbReference type="AlphaFoldDB" id="A0A4R5LQC3"/>
<comment type="function">
    <text evidence="6">Bidirectionally degrades single-stranded DNA into large acid-insoluble oligonucleotides, which are then degraded further into small acid-soluble oligonucleotides.</text>
</comment>
<keyword evidence="2 6" id="KW-0963">Cytoplasm</keyword>
<organism evidence="8 9">
    <name type="scientific">Seongchinamella unica</name>
    <dbReference type="NCBI Taxonomy" id="2547392"/>
    <lineage>
        <taxon>Bacteria</taxon>
        <taxon>Pseudomonadati</taxon>
        <taxon>Pseudomonadota</taxon>
        <taxon>Gammaproteobacteria</taxon>
        <taxon>Cellvibrionales</taxon>
        <taxon>Halieaceae</taxon>
        <taxon>Seongchinamella</taxon>
    </lineage>
</organism>
<dbReference type="Proteomes" id="UP000295554">
    <property type="component" value="Unassembled WGS sequence"/>
</dbReference>
<evidence type="ECO:0000256" key="7">
    <source>
        <dbReference type="SAM" id="Coils"/>
    </source>
</evidence>
<dbReference type="PIRSF" id="PIRSF006488">
    <property type="entry name" value="Exonuc_VII_S"/>
    <property type="match status" value="1"/>
</dbReference>
<dbReference type="GO" id="GO:0009318">
    <property type="term" value="C:exodeoxyribonuclease VII complex"/>
    <property type="evidence" value="ECO:0007669"/>
    <property type="project" value="UniProtKB-UniRule"/>
</dbReference>
<evidence type="ECO:0000256" key="4">
    <source>
        <dbReference type="ARBA" id="ARBA00022801"/>
    </source>
</evidence>
<evidence type="ECO:0000256" key="5">
    <source>
        <dbReference type="ARBA" id="ARBA00022839"/>
    </source>
</evidence>
<comment type="subunit">
    <text evidence="6">Heterooligomer composed of large and small subunits.</text>
</comment>
<evidence type="ECO:0000256" key="2">
    <source>
        <dbReference type="ARBA" id="ARBA00022490"/>
    </source>
</evidence>
<evidence type="ECO:0000256" key="3">
    <source>
        <dbReference type="ARBA" id="ARBA00022722"/>
    </source>
</evidence>
<dbReference type="NCBIfam" id="TIGR01280">
    <property type="entry name" value="xseB"/>
    <property type="match status" value="1"/>
</dbReference>
<comment type="caution">
    <text evidence="8">The sequence shown here is derived from an EMBL/GenBank/DDBJ whole genome shotgun (WGS) entry which is preliminary data.</text>
</comment>
<dbReference type="GO" id="GO:0006308">
    <property type="term" value="P:DNA catabolic process"/>
    <property type="evidence" value="ECO:0007669"/>
    <property type="project" value="UniProtKB-UniRule"/>
</dbReference>
<protein>
    <recommendedName>
        <fullName evidence="6">Exodeoxyribonuclease 7 small subunit</fullName>
        <ecNumber evidence="6">3.1.11.6</ecNumber>
    </recommendedName>
    <alternativeName>
        <fullName evidence="6">Exodeoxyribonuclease VII small subunit</fullName>
        <shortName evidence="6">Exonuclease VII small subunit</shortName>
    </alternativeName>
</protein>
<keyword evidence="3 6" id="KW-0540">Nuclease</keyword>
<name>A0A4R5LQC3_9GAMM</name>
<keyword evidence="4 6" id="KW-0378">Hydrolase</keyword>
<comment type="similarity">
    <text evidence="1 6">Belongs to the XseB family.</text>
</comment>
<dbReference type="SUPFAM" id="SSF116842">
    <property type="entry name" value="XseB-like"/>
    <property type="match status" value="1"/>
</dbReference>
<dbReference type="RefSeq" id="WP_133213856.1">
    <property type="nucleotide sequence ID" value="NZ_SMSE01000003.1"/>
</dbReference>
<evidence type="ECO:0000313" key="9">
    <source>
        <dbReference type="Proteomes" id="UP000295554"/>
    </source>
</evidence>
<dbReference type="EC" id="3.1.11.6" evidence="6"/>
<dbReference type="InterPro" id="IPR037004">
    <property type="entry name" value="Exonuc_VII_ssu_sf"/>
</dbReference>
<dbReference type="InterPro" id="IPR003761">
    <property type="entry name" value="Exonuc_VII_S"/>
</dbReference>
<dbReference type="Pfam" id="PF02609">
    <property type="entry name" value="Exonuc_VII_S"/>
    <property type="match status" value="1"/>
</dbReference>
<evidence type="ECO:0000256" key="6">
    <source>
        <dbReference type="HAMAP-Rule" id="MF_00337"/>
    </source>
</evidence>
<gene>
    <name evidence="6 8" type="primary">xseB</name>
    <name evidence="8" type="ORF">E2F43_14445</name>
</gene>
<dbReference type="OrthoDB" id="9801128at2"/>
<dbReference type="GO" id="GO:0005829">
    <property type="term" value="C:cytosol"/>
    <property type="evidence" value="ECO:0007669"/>
    <property type="project" value="TreeGrafter"/>
</dbReference>
<comment type="catalytic activity">
    <reaction evidence="6">
        <text>Exonucleolytic cleavage in either 5'- to 3'- or 3'- to 5'-direction to yield nucleoside 5'-phosphates.</text>
        <dbReference type="EC" id="3.1.11.6"/>
    </reaction>
</comment>
<feature type="coiled-coil region" evidence="7">
    <location>
        <begin position="38"/>
        <end position="65"/>
    </location>
</feature>
<keyword evidence="9" id="KW-1185">Reference proteome</keyword>
<comment type="subcellular location">
    <subcellularLocation>
        <location evidence="6">Cytoplasm</location>
    </subcellularLocation>
</comment>
<dbReference type="PANTHER" id="PTHR34137:SF1">
    <property type="entry name" value="EXODEOXYRIBONUCLEASE 7 SMALL SUBUNIT"/>
    <property type="match status" value="1"/>
</dbReference>
<dbReference type="PANTHER" id="PTHR34137">
    <property type="entry name" value="EXODEOXYRIBONUCLEASE 7 SMALL SUBUNIT"/>
    <property type="match status" value="1"/>
</dbReference>
<sequence length="74" mass="8271">MPKSKSPSSFAERIQMLQALVSHLEEADLPLDQSLKEFEEGIQLVRDAQEELATAEQKVNELLQPPIGQPAEQD</sequence>
<evidence type="ECO:0000313" key="8">
    <source>
        <dbReference type="EMBL" id="TDG12762.1"/>
    </source>
</evidence>
<dbReference type="HAMAP" id="MF_00337">
    <property type="entry name" value="Exonuc_7_S"/>
    <property type="match status" value="1"/>
</dbReference>
<dbReference type="GO" id="GO:0008855">
    <property type="term" value="F:exodeoxyribonuclease VII activity"/>
    <property type="evidence" value="ECO:0007669"/>
    <property type="project" value="UniProtKB-UniRule"/>
</dbReference>
<reference evidence="8 9" key="1">
    <citation type="submission" date="2019-03" db="EMBL/GenBank/DDBJ databases">
        <title>Seongchinamella monodicae gen. nov., sp. nov., a novel member of the Gammaproteobacteria isolated from a tidal mudflat of beach.</title>
        <authorList>
            <person name="Yang H.G."/>
            <person name="Kang J.W."/>
            <person name="Lee S.D."/>
        </authorList>
    </citation>
    <scope>NUCLEOTIDE SEQUENCE [LARGE SCALE GENOMIC DNA]</scope>
    <source>
        <strain evidence="8 9">GH4-78</strain>
    </source>
</reference>
<evidence type="ECO:0000256" key="1">
    <source>
        <dbReference type="ARBA" id="ARBA00009998"/>
    </source>
</evidence>
<accession>A0A4R5LQC3</accession>
<proteinExistence type="inferred from homology"/>
<keyword evidence="5 6" id="KW-0269">Exonuclease</keyword>
<keyword evidence="7" id="KW-0175">Coiled coil</keyword>
<dbReference type="EMBL" id="SMSE01000003">
    <property type="protein sequence ID" value="TDG12762.1"/>
    <property type="molecule type" value="Genomic_DNA"/>
</dbReference>
<dbReference type="Gene3D" id="1.10.287.1040">
    <property type="entry name" value="Exonuclease VII, small subunit"/>
    <property type="match status" value="1"/>
</dbReference>